<dbReference type="Pfam" id="PF01381">
    <property type="entry name" value="HTH_3"/>
    <property type="match status" value="1"/>
</dbReference>
<evidence type="ECO:0000313" key="3">
    <source>
        <dbReference type="EMBL" id="KCZ91473.1"/>
    </source>
</evidence>
<dbReference type="SMART" id="SM00530">
    <property type="entry name" value="HTH_XRE"/>
    <property type="match status" value="1"/>
</dbReference>
<accession>A0A059FLX6</accession>
<dbReference type="PATRIC" id="fig|1280951.3.peg.2583"/>
<evidence type="ECO:0000259" key="2">
    <source>
        <dbReference type="PROSITE" id="PS50943"/>
    </source>
</evidence>
<name>A0A059FLX6_9PROT</name>
<dbReference type="NCBIfam" id="TIGR02607">
    <property type="entry name" value="antidote_HigA"/>
    <property type="match status" value="1"/>
</dbReference>
<dbReference type="GO" id="GO:0003677">
    <property type="term" value="F:DNA binding"/>
    <property type="evidence" value="ECO:0007669"/>
    <property type="project" value="UniProtKB-KW"/>
</dbReference>
<sequence length="97" mass="11077">MTTLKVPVHPGEILRYEFLEPMGLSPIRLAKHIRVPRTRIERLIKEETALTIDTAKRLARAFGTSVEFWMNLQMSYDLLKAEADIDVSLIEPLTAAQ</sequence>
<evidence type="ECO:0000256" key="1">
    <source>
        <dbReference type="ARBA" id="ARBA00023125"/>
    </source>
</evidence>
<feature type="domain" description="HTH cro/C1-type" evidence="2">
    <location>
        <begin position="23"/>
        <end position="69"/>
    </location>
</feature>
<gene>
    <name evidence="3" type="ORF">HHI_12814</name>
</gene>
<reference evidence="3 4" key="1">
    <citation type="submission" date="2013-04" db="EMBL/GenBank/DDBJ databases">
        <title>Hyphomonas hirschiana VP5 Genome Sequencing.</title>
        <authorList>
            <person name="Lai Q."/>
            <person name="Shao Z."/>
        </authorList>
    </citation>
    <scope>NUCLEOTIDE SEQUENCE [LARGE SCALE GENOMIC DNA]</scope>
    <source>
        <strain evidence="3 4">VP5</strain>
    </source>
</reference>
<dbReference type="InterPro" id="IPR013430">
    <property type="entry name" value="Toxin_antidote_HigA"/>
</dbReference>
<dbReference type="PANTHER" id="PTHR36924">
    <property type="entry name" value="ANTITOXIN HIGA-1"/>
    <property type="match status" value="1"/>
</dbReference>
<dbReference type="Proteomes" id="UP000025061">
    <property type="component" value="Unassembled WGS sequence"/>
</dbReference>
<keyword evidence="1" id="KW-0238">DNA-binding</keyword>
<dbReference type="InterPro" id="IPR001387">
    <property type="entry name" value="Cro/C1-type_HTH"/>
</dbReference>
<evidence type="ECO:0000313" key="4">
    <source>
        <dbReference type="Proteomes" id="UP000025061"/>
    </source>
</evidence>
<dbReference type="Gene3D" id="1.10.260.40">
    <property type="entry name" value="lambda repressor-like DNA-binding domains"/>
    <property type="match status" value="1"/>
</dbReference>
<dbReference type="EMBL" id="ARYI01000011">
    <property type="protein sequence ID" value="KCZ91473.1"/>
    <property type="molecule type" value="Genomic_DNA"/>
</dbReference>
<dbReference type="PROSITE" id="PS50943">
    <property type="entry name" value="HTH_CROC1"/>
    <property type="match status" value="1"/>
</dbReference>
<proteinExistence type="predicted"/>
<dbReference type="CDD" id="cd00093">
    <property type="entry name" value="HTH_XRE"/>
    <property type="match status" value="1"/>
</dbReference>
<comment type="caution">
    <text evidence="3">The sequence shown here is derived from an EMBL/GenBank/DDBJ whole genome shotgun (WGS) entry which is preliminary data.</text>
</comment>
<dbReference type="InterPro" id="IPR010982">
    <property type="entry name" value="Lambda_DNA-bd_dom_sf"/>
</dbReference>
<keyword evidence="4" id="KW-1185">Reference proteome</keyword>
<dbReference type="OrthoDB" id="3174593at2"/>
<dbReference type="AlphaFoldDB" id="A0A059FLX6"/>
<protein>
    <submittedName>
        <fullName evidence="3">Addiction module antidote protein</fullName>
    </submittedName>
</protein>
<organism evidence="3 4">
    <name type="scientific">Hyphomonas hirschiana VP5</name>
    <dbReference type="NCBI Taxonomy" id="1280951"/>
    <lineage>
        <taxon>Bacteria</taxon>
        <taxon>Pseudomonadati</taxon>
        <taxon>Pseudomonadota</taxon>
        <taxon>Alphaproteobacteria</taxon>
        <taxon>Hyphomonadales</taxon>
        <taxon>Hyphomonadaceae</taxon>
        <taxon>Hyphomonas</taxon>
    </lineage>
</organism>
<dbReference type="RefSeq" id="WP_011647643.1">
    <property type="nucleotide sequence ID" value="NZ_ARYI01000011.1"/>
</dbReference>
<dbReference type="SUPFAM" id="SSF47413">
    <property type="entry name" value="lambda repressor-like DNA-binding domains"/>
    <property type="match status" value="1"/>
</dbReference>
<dbReference type="PANTHER" id="PTHR36924:SF1">
    <property type="entry name" value="ANTITOXIN HIGA-1"/>
    <property type="match status" value="1"/>
</dbReference>